<dbReference type="SUPFAM" id="SSF69593">
    <property type="entry name" value="Glycerol-3-phosphate (1)-acyltransferase"/>
    <property type="match status" value="1"/>
</dbReference>
<organism evidence="3 4">
    <name type="scientific">Flagellimonas spongiicola</name>
    <dbReference type="NCBI Taxonomy" id="2942208"/>
    <lineage>
        <taxon>Bacteria</taxon>
        <taxon>Pseudomonadati</taxon>
        <taxon>Bacteroidota</taxon>
        <taxon>Flavobacteriia</taxon>
        <taxon>Flavobacteriales</taxon>
        <taxon>Flavobacteriaceae</taxon>
        <taxon>Flagellimonas</taxon>
    </lineage>
</organism>
<dbReference type="PANTHER" id="PTHR31605:SF0">
    <property type="entry name" value="GLYCEROL-3-PHOSPHATE O-ACYLTRANSFERASE 1"/>
    <property type="match status" value="1"/>
</dbReference>
<evidence type="ECO:0000259" key="2">
    <source>
        <dbReference type="SMART" id="SM00563"/>
    </source>
</evidence>
<dbReference type="CDD" id="cd07992">
    <property type="entry name" value="LPLAT_AAK14816-like"/>
    <property type="match status" value="1"/>
</dbReference>
<feature type="transmembrane region" description="Helical" evidence="1">
    <location>
        <begin position="343"/>
        <end position="364"/>
    </location>
</feature>
<keyword evidence="3" id="KW-0012">Acyltransferase</keyword>
<keyword evidence="4" id="KW-1185">Reference proteome</keyword>
<keyword evidence="1" id="KW-0812">Transmembrane</keyword>
<proteinExistence type="predicted"/>
<accession>A0ABT0PMU0</accession>
<dbReference type="EMBL" id="JAMFMA010000001">
    <property type="protein sequence ID" value="MCL6272705.1"/>
    <property type="molecule type" value="Genomic_DNA"/>
</dbReference>
<feature type="transmembrane region" description="Helical" evidence="1">
    <location>
        <begin position="284"/>
        <end position="303"/>
    </location>
</feature>
<dbReference type="SMART" id="SM00563">
    <property type="entry name" value="PlsC"/>
    <property type="match status" value="1"/>
</dbReference>
<protein>
    <submittedName>
        <fullName evidence="3">Lysophospholipid acyltransferase family protein</fullName>
    </submittedName>
</protein>
<sequence length="368" mass="42162">MAFSVWTGNGYGLGFKTRRKRRTGLKQLGYQVLKLWVKFGLYCYYKKINVTGMGHIPKDKPVLLLSNHQNALMDVLLVATHLERKPWFITRSDVFKSGLLKSLFEYLQMLPIYRIRDGKSHLHKNNAIFEKCGTLLTHKELILIFPEGNHSLKRKVRPLSKGFTRLISEAYQQNPDLDLMLVPVGQNYANPQRVGDAALVNVGKPIAVGNYVDTKVFITELKQKVFDQLCELTTHIPEANYDSVVSEIGANGNHFLNSERINSAIANKDLASLKPNRTNKKRTLNRVLFVLWNFPWILLWRTLIKPKVPEPEFEATFRFGFALLAYPLIYILCFPVLHASLGWTLSILTLLLHYLTNILMVKLANINL</sequence>
<gene>
    <name evidence="3" type="ORF">M3P19_01730</name>
</gene>
<dbReference type="Proteomes" id="UP001203607">
    <property type="component" value="Unassembled WGS sequence"/>
</dbReference>
<evidence type="ECO:0000313" key="4">
    <source>
        <dbReference type="Proteomes" id="UP001203607"/>
    </source>
</evidence>
<comment type="caution">
    <text evidence="3">The sequence shown here is derived from an EMBL/GenBank/DDBJ whole genome shotgun (WGS) entry which is preliminary data.</text>
</comment>
<feature type="domain" description="Phospholipid/glycerol acyltransferase" evidence="2">
    <location>
        <begin position="62"/>
        <end position="189"/>
    </location>
</feature>
<evidence type="ECO:0000256" key="1">
    <source>
        <dbReference type="SAM" id="Phobius"/>
    </source>
</evidence>
<dbReference type="GO" id="GO:0016746">
    <property type="term" value="F:acyltransferase activity"/>
    <property type="evidence" value="ECO:0007669"/>
    <property type="project" value="UniProtKB-KW"/>
</dbReference>
<keyword evidence="3" id="KW-0808">Transferase</keyword>
<dbReference type="InterPro" id="IPR002123">
    <property type="entry name" value="Plipid/glycerol_acylTrfase"/>
</dbReference>
<feature type="transmembrane region" description="Helical" evidence="1">
    <location>
        <begin position="315"/>
        <end position="337"/>
    </location>
</feature>
<dbReference type="InterPro" id="IPR052744">
    <property type="entry name" value="GPAT/DAPAT"/>
</dbReference>
<dbReference type="Pfam" id="PF01553">
    <property type="entry name" value="Acyltransferase"/>
    <property type="match status" value="1"/>
</dbReference>
<dbReference type="PANTHER" id="PTHR31605">
    <property type="entry name" value="GLYCEROL-3-PHOSPHATE O-ACYLTRANSFERASE 1"/>
    <property type="match status" value="1"/>
</dbReference>
<name>A0ABT0PMU0_9FLAO</name>
<evidence type="ECO:0000313" key="3">
    <source>
        <dbReference type="EMBL" id="MCL6272705.1"/>
    </source>
</evidence>
<keyword evidence="1" id="KW-1133">Transmembrane helix</keyword>
<dbReference type="RefSeq" id="WP_249655890.1">
    <property type="nucleotide sequence ID" value="NZ_JAMFMA010000001.1"/>
</dbReference>
<reference evidence="3 4" key="1">
    <citation type="submission" date="2022-05" db="EMBL/GenBank/DDBJ databases">
        <authorList>
            <person name="Park J.-S."/>
        </authorList>
    </citation>
    <scope>NUCLEOTIDE SEQUENCE [LARGE SCALE GENOMIC DNA]</scope>
    <source>
        <strain evidence="3 4">2012CJ35-5</strain>
    </source>
</reference>
<keyword evidence="1" id="KW-0472">Membrane</keyword>